<dbReference type="EMBL" id="JARKNE010000006">
    <property type="protein sequence ID" value="KAK5824337.1"/>
    <property type="molecule type" value="Genomic_DNA"/>
</dbReference>
<name>A0ABR0PIV7_GOSAR</name>
<dbReference type="PROSITE" id="PS50966">
    <property type="entry name" value="ZF_SWIM"/>
    <property type="match status" value="1"/>
</dbReference>
<organism evidence="6 7">
    <name type="scientific">Gossypium arboreum</name>
    <name type="common">Tree cotton</name>
    <name type="synonym">Gossypium nanking</name>
    <dbReference type="NCBI Taxonomy" id="29729"/>
    <lineage>
        <taxon>Eukaryota</taxon>
        <taxon>Viridiplantae</taxon>
        <taxon>Streptophyta</taxon>
        <taxon>Embryophyta</taxon>
        <taxon>Tracheophyta</taxon>
        <taxon>Spermatophyta</taxon>
        <taxon>Magnoliopsida</taxon>
        <taxon>eudicotyledons</taxon>
        <taxon>Gunneridae</taxon>
        <taxon>Pentapetalae</taxon>
        <taxon>rosids</taxon>
        <taxon>malvids</taxon>
        <taxon>Malvales</taxon>
        <taxon>Malvaceae</taxon>
        <taxon>Malvoideae</taxon>
        <taxon>Gossypium</taxon>
    </lineage>
</organism>
<dbReference type="Pfam" id="PF04434">
    <property type="entry name" value="SWIM"/>
    <property type="match status" value="1"/>
</dbReference>
<evidence type="ECO:0000256" key="1">
    <source>
        <dbReference type="ARBA" id="ARBA00022723"/>
    </source>
</evidence>
<dbReference type="InterPro" id="IPR006564">
    <property type="entry name" value="Znf_PMZ"/>
</dbReference>
<evidence type="ECO:0000259" key="5">
    <source>
        <dbReference type="PROSITE" id="PS50966"/>
    </source>
</evidence>
<dbReference type="Proteomes" id="UP001358586">
    <property type="component" value="Chromosome 6"/>
</dbReference>
<keyword evidence="2 4" id="KW-0863">Zinc-finger</keyword>
<feature type="domain" description="SWIM-type" evidence="5">
    <location>
        <begin position="54"/>
        <end position="86"/>
    </location>
</feature>
<keyword evidence="1" id="KW-0479">Metal-binding</keyword>
<dbReference type="InterPro" id="IPR007527">
    <property type="entry name" value="Znf_SWIM"/>
</dbReference>
<evidence type="ECO:0000313" key="6">
    <source>
        <dbReference type="EMBL" id="KAK5824337.1"/>
    </source>
</evidence>
<protein>
    <recommendedName>
        <fullName evidence="5">SWIM-type domain-containing protein</fullName>
    </recommendedName>
</protein>
<comment type="caution">
    <text evidence="6">The sequence shown here is derived from an EMBL/GenBank/DDBJ whole genome shotgun (WGS) entry which is preliminary data.</text>
</comment>
<evidence type="ECO:0000256" key="3">
    <source>
        <dbReference type="ARBA" id="ARBA00022833"/>
    </source>
</evidence>
<proteinExistence type="predicted"/>
<gene>
    <name evidence="6" type="ORF">PVK06_019108</name>
</gene>
<evidence type="ECO:0000313" key="7">
    <source>
        <dbReference type="Proteomes" id="UP001358586"/>
    </source>
</evidence>
<keyword evidence="7" id="KW-1185">Reference proteome</keyword>
<evidence type="ECO:0000256" key="2">
    <source>
        <dbReference type="ARBA" id="ARBA00022771"/>
    </source>
</evidence>
<dbReference type="SMART" id="SM00575">
    <property type="entry name" value="ZnF_PMZ"/>
    <property type="match status" value="1"/>
</dbReference>
<reference evidence="6 7" key="1">
    <citation type="submission" date="2023-03" db="EMBL/GenBank/DDBJ databases">
        <title>WGS of Gossypium arboreum.</title>
        <authorList>
            <person name="Yu D."/>
        </authorList>
    </citation>
    <scope>NUCLEOTIDE SEQUENCE [LARGE SCALE GENOMIC DNA]</scope>
    <source>
        <tissue evidence="6">Leaf</tissue>
    </source>
</reference>
<evidence type="ECO:0000256" key="4">
    <source>
        <dbReference type="PROSITE-ProRule" id="PRU00325"/>
    </source>
</evidence>
<keyword evidence="3" id="KW-0862">Zinc</keyword>
<sequence>MEAGHVLVEDVRDAIVVNRQMARSMNVEIYSRRLETFRVTETINRRPGIPPRSYGVDLRNRRCDCRRFQTLHYPCAHVVAACAKVNLNVEQFIDDVYTLERTLCVWENEFPVLPDLSTWEVPMTTFKLVPDRGLRRNPRGHPQSSRIHNEIDIRKKFDGKRCGLCKLAGYSRNKCPQRNYHVGQLSRSDRN</sequence>
<accession>A0ABR0PIV7</accession>